<evidence type="ECO:0008006" key="3">
    <source>
        <dbReference type="Google" id="ProtNLM"/>
    </source>
</evidence>
<dbReference type="EMBL" id="BATI01000014">
    <property type="protein sequence ID" value="GAD62648.1"/>
    <property type="molecule type" value="Genomic_DNA"/>
</dbReference>
<dbReference type="Proteomes" id="UP000016560">
    <property type="component" value="Unassembled WGS sequence"/>
</dbReference>
<organism evidence="1 2">
    <name type="scientific">Aquipseudomonas alcaligenes (strain ATCC 14909 / DSM 50342 / CCUG 1425 / JCM 20561 / NBRC 14159 / NCIMB 9945 / NCTC 10367 / 1577)</name>
    <name type="common">Pseudomonas alcaligenes</name>
    <dbReference type="NCBI Taxonomy" id="1215092"/>
    <lineage>
        <taxon>Bacteria</taxon>
        <taxon>Pseudomonadati</taxon>
        <taxon>Pseudomonadota</taxon>
        <taxon>Gammaproteobacteria</taxon>
        <taxon>Pseudomonadales</taxon>
        <taxon>Pseudomonadaceae</taxon>
        <taxon>Aquipseudomonas</taxon>
    </lineage>
</organism>
<accession>U3B6X5</accession>
<sequence length="205" mass="23060">MPNPADVIAKLHIHFQRGMDEATMRDVSVTDFTPHSISGHCHLREQYRTFRIFDIRHCHDTATGEVVENDNLPAYLDRLYKKTSRYTLDSLLNPDAPVLDILVFIAKADGKMMAPERAVIAAACKAFTHDLRITQEQVDNVLSRTATLSLHSFKVAVGRINKLGDETVKRKLLAASRTIIATQKKVTPGEQEALDYMAQRFAKAE</sequence>
<dbReference type="InterPro" id="IPR029024">
    <property type="entry name" value="TerB-like"/>
</dbReference>
<gene>
    <name evidence="1" type="ORF">PA6_014_00210</name>
</gene>
<dbReference type="SUPFAM" id="SSF158682">
    <property type="entry name" value="TerB-like"/>
    <property type="match status" value="1"/>
</dbReference>
<keyword evidence="2" id="KW-1185">Reference proteome</keyword>
<dbReference type="AlphaFoldDB" id="U3B6X5"/>
<protein>
    <recommendedName>
        <fullName evidence="3">Co-chaperone DjlA N-terminal domain-containing protein</fullName>
    </recommendedName>
</protein>
<comment type="caution">
    <text evidence="1">The sequence shown here is derived from an EMBL/GenBank/DDBJ whole genome shotgun (WGS) entry which is preliminary data.</text>
</comment>
<dbReference type="CDD" id="cd07177">
    <property type="entry name" value="terB_like"/>
    <property type="match status" value="1"/>
</dbReference>
<dbReference type="OrthoDB" id="6894278at2"/>
<dbReference type="Gene3D" id="1.10.3680.10">
    <property type="entry name" value="TerB-like"/>
    <property type="match status" value="1"/>
</dbReference>
<evidence type="ECO:0000313" key="2">
    <source>
        <dbReference type="Proteomes" id="UP000016560"/>
    </source>
</evidence>
<dbReference type="RefSeq" id="WP_021700735.1">
    <property type="nucleotide sequence ID" value="NZ_BATI01000014.1"/>
</dbReference>
<evidence type="ECO:0000313" key="1">
    <source>
        <dbReference type="EMBL" id="GAD62648.1"/>
    </source>
</evidence>
<name>U3B6X5_AQUA1</name>
<proteinExistence type="predicted"/>
<reference evidence="1" key="1">
    <citation type="submission" date="2024-09" db="EMBL/GenBank/DDBJ databases">
        <title>Whole genome shotgun sequence of Pseudomonas alcaligenes NBRC 14159.</title>
        <authorList>
            <person name="Yoshida I."/>
            <person name="Hosoyama A."/>
            <person name="Tsuchikane K."/>
            <person name="Noguchi M."/>
            <person name="Hirakata S."/>
            <person name="Ando Y."/>
            <person name="Ohji S."/>
            <person name="Yamazoe A."/>
            <person name="Yamazaki S."/>
            <person name="Fujita N."/>
        </authorList>
    </citation>
    <scope>NUCLEOTIDE SEQUENCE</scope>
    <source>
        <strain evidence="1">NBRC 14159</strain>
    </source>
</reference>